<keyword evidence="10 11" id="KW-0472">Membrane</keyword>
<dbReference type="InterPro" id="IPR004358">
    <property type="entry name" value="Sig_transdc_His_kin-like_C"/>
</dbReference>
<dbReference type="PROSITE" id="PS51257">
    <property type="entry name" value="PROKAR_LIPOPROTEIN"/>
    <property type="match status" value="1"/>
</dbReference>
<evidence type="ECO:0000256" key="10">
    <source>
        <dbReference type="ARBA" id="ARBA00023136"/>
    </source>
</evidence>
<dbReference type="Pfam" id="PF00512">
    <property type="entry name" value="HisKA"/>
    <property type="match status" value="1"/>
</dbReference>
<name>A0A1W1XVZ5_9BACT</name>
<dbReference type="PANTHER" id="PTHR45436">
    <property type="entry name" value="SENSOR HISTIDINE KINASE YKOH"/>
    <property type="match status" value="1"/>
</dbReference>
<keyword evidence="9" id="KW-0902">Two-component regulatory system</keyword>
<feature type="transmembrane region" description="Helical" evidence="11">
    <location>
        <begin position="7"/>
        <end position="28"/>
    </location>
</feature>
<evidence type="ECO:0000313" key="15">
    <source>
        <dbReference type="Proteomes" id="UP000192783"/>
    </source>
</evidence>
<keyword evidence="8 11" id="KW-1133">Transmembrane helix</keyword>
<dbReference type="PANTHER" id="PTHR45436:SF5">
    <property type="entry name" value="SENSOR HISTIDINE KINASE TRCS"/>
    <property type="match status" value="1"/>
</dbReference>
<evidence type="ECO:0000259" key="12">
    <source>
        <dbReference type="PROSITE" id="PS50109"/>
    </source>
</evidence>
<dbReference type="InterPro" id="IPR003661">
    <property type="entry name" value="HisK_dim/P_dom"/>
</dbReference>
<sequence>MTVRQKITLLITAAGFLSSLVFSCIVLWEMLEQPFQIIDSELEAMARHAVHFISKSKQNRTPDDPSFIGNERYWLVVLDQDSGKSIYRSSLARLIKIPEPAPGVSVTSSLIIPRGKIDLGQDERNEVTFRIRNFKIAYGGKTFLATVGRPVEKLEEELWDIFIGVVSALAFSVLLLLAISYFLAGFILKPIRLMNEQARNISEKHLDRRVPVSGSSDEFNALAQTLNQVFDRLQHAFLRQKRLLADASHELKTPLTMMRLALDAQRSIQGEIQPDRRVQSHGQLTEQVLRMERLVKSLLDLSALEIEASTTEESINLVNLLGSLITDYRLLAEPRNIRLDVRLPQQLVVQGNEDQLNRAFSNILDNAIKYNVDDGRVRVIGDQSGMEITVKVENTGAGVGEAEVPKVFEPFYRVEKSRSTRLGGSGLGLAIVKRIVELHGGKVKFESQERGWTRVTVSLPRNREKIPV</sequence>
<dbReference type="EMBL" id="FWXF01000028">
    <property type="protein sequence ID" value="SMC28160.1"/>
    <property type="molecule type" value="Genomic_DNA"/>
</dbReference>
<dbReference type="CDD" id="cd06225">
    <property type="entry name" value="HAMP"/>
    <property type="match status" value="1"/>
</dbReference>
<evidence type="ECO:0000256" key="8">
    <source>
        <dbReference type="ARBA" id="ARBA00022989"/>
    </source>
</evidence>
<dbReference type="SMART" id="SM00387">
    <property type="entry name" value="HATPase_c"/>
    <property type="match status" value="1"/>
</dbReference>
<feature type="transmembrane region" description="Helical" evidence="11">
    <location>
        <begin position="161"/>
        <end position="188"/>
    </location>
</feature>
<dbReference type="SUPFAM" id="SSF55874">
    <property type="entry name" value="ATPase domain of HSP90 chaperone/DNA topoisomerase II/histidine kinase"/>
    <property type="match status" value="1"/>
</dbReference>
<keyword evidence="5" id="KW-0808">Transferase</keyword>
<dbReference type="InterPro" id="IPR003594">
    <property type="entry name" value="HATPase_dom"/>
</dbReference>
<evidence type="ECO:0000256" key="6">
    <source>
        <dbReference type="ARBA" id="ARBA00022692"/>
    </source>
</evidence>
<dbReference type="PROSITE" id="PS50109">
    <property type="entry name" value="HIS_KIN"/>
    <property type="match status" value="1"/>
</dbReference>
<dbReference type="AlphaFoldDB" id="A0A1W1XVZ5"/>
<keyword evidence="6 11" id="KW-0812">Transmembrane</keyword>
<dbReference type="SUPFAM" id="SSF47384">
    <property type="entry name" value="Homodimeric domain of signal transducing histidine kinase"/>
    <property type="match status" value="1"/>
</dbReference>
<dbReference type="FunFam" id="3.30.565.10:FF:000006">
    <property type="entry name" value="Sensor histidine kinase WalK"/>
    <property type="match status" value="1"/>
</dbReference>
<gene>
    <name evidence="14" type="ORF">SAMN02746041_03195</name>
</gene>
<evidence type="ECO:0000256" key="1">
    <source>
        <dbReference type="ARBA" id="ARBA00000085"/>
    </source>
</evidence>
<evidence type="ECO:0000256" key="9">
    <source>
        <dbReference type="ARBA" id="ARBA00023012"/>
    </source>
</evidence>
<organism evidence="14 15">
    <name type="scientific">Desulfacinum hydrothermale DSM 13146</name>
    <dbReference type="NCBI Taxonomy" id="1121390"/>
    <lineage>
        <taxon>Bacteria</taxon>
        <taxon>Pseudomonadati</taxon>
        <taxon>Thermodesulfobacteriota</taxon>
        <taxon>Syntrophobacteria</taxon>
        <taxon>Syntrophobacterales</taxon>
        <taxon>Syntrophobacteraceae</taxon>
        <taxon>Desulfacinum</taxon>
    </lineage>
</organism>
<dbReference type="PRINTS" id="PR00344">
    <property type="entry name" value="BCTRLSENSOR"/>
</dbReference>
<evidence type="ECO:0000256" key="5">
    <source>
        <dbReference type="ARBA" id="ARBA00022679"/>
    </source>
</evidence>
<dbReference type="Pfam" id="PF00672">
    <property type="entry name" value="HAMP"/>
    <property type="match status" value="1"/>
</dbReference>
<dbReference type="STRING" id="1121390.SAMN02746041_03195"/>
<keyword evidence="7 14" id="KW-0418">Kinase</keyword>
<reference evidence="14 15" key="1">
    <citation type="submission" date="2017-04" db="EMBL/GenBank/DDBJ databases">
        <authorList>
            <person name="Afonso C.L."/>
            <person name="Miller P.J."/>
            <person name="Scott M.A."/>
            <person name="Spackman E."/>
            <person name="Goraichik I."/>
            <person name="Dimitrov K.M."/>
            <person name="Suarez D.L."/>
            <person name="Swayne D.E."/>
        </authorList>
    </citation>
    <scope>NUCLEOTIDE SEQUENCE [LARGE SCALE GENOMIC DNA]</scope>
    <source>
        <strain evidence="14 15">DSM 13146</strain>
    </source>
</reference>
<dbReference type="GO" id="GO:0000155">
    <property type="term" value="F:phosphorelay sensor kinase activity"/>
    <property type="evidence" value="ECO:0007669"/>
    <property type="project" value="InterPro"/>
</dbReference>
<dbReference type="RefSeq" id="WP_084059070.1">
    <property type="nucleotide sequence ID" value="NZ_FWXF01000028.1"/>
</dbReference>
<dbReference type="Gene3D" id="6.10.340.10">
    <property type="match status" value="1"/>
</dbReference>
<dbReference type="CDD" id="cd00082">
    <property type="entry name" value="HisKA"/>
    <property type="match status" value="1"/>
</dbReference>
<accession>A0A1W1XVZ5</accession>
<dbReference type="InterPro" id="IPR036890">
    <property type="entry name" value="HATPase_C_sf"/>
</dbReference>
<dbReference type="Pfam" id="PF02518">
    <property type="entry name" value="HATPase_c"/>
    <property type="match status" value="1"/>
</dbReference>
<dbReference type="OrthoDB" id="9815202at2"/>
<comment type="subcellular location">
    <subcellularLocation>
        <location evidence="2">Membrane</location>
    </subcellularLocation>
</comment>
<proteinExistence type="predicted"/>
<dbReference type="PROSITE" id="PS50885">
    <property type="entry name" value="HAMP"/>
    <property type="match status" value="1"/>
</dbReference>
<evidence type="ECO:0000259" key="13">
    <source>
        <dbReference type="PROSITE" id="PS50885"/>
    </source>
</evidence>
<dbReference type="SUPFAM" id="SSF158472">
    <property type="entry name" value="HAMP domain-like"/>
    <property type="match status" value="1"/>
</dbReference>
<dbReference type="GO" id="GO:0005886">
    <property type="term" value="C:plasma membrane"/>
    <property type="evidence" value="ECO:0007669"/>
    <property type="project" value="TreeGrafter"/>
</dbReference>
<evidence type="ECO:0000256" key="3">
    <source>
        <dbReference type="ARBA" id="ARBA00012438"/>
    </source>
</evidence>
<dbReference type="InterPro" id="IPR050428">
    <property type="entry name" value="TCS_sensor_his_kinase"/>
</dbReference>
<dbReference type="InterPro" id="IPR003660">
    <property type="entry name" value="HAMP_dom"/>
</dbReference>
<dbReference type="SMART" id="SM00388">
    <property type="entry name" value="HisKA"/>
    <property type="match status" value="1"/>
</dbReference>
<dbReference type="Gene3D" id="3.30.565.10">
    <property type="entry name" value="Histidine kinase-like ATPase, C-terminal domain"/>
    <property type="match status" value="1"/>
</dbReference>
<comment type="catalytic activity">
    <reaction evidence="1">
        <text>ATP + protein L-histidine = ADP + protein N-phospho-L-histidine.</text>
        <dbReference type="EC" id="2.7.13.3"/>
    </reaction>
</comment>
<dbReference type="InterPro" id="IPR005467">
    <property type="entry name" value="His_kinase_dom"/>
</dbReference>
<feature type="domain" description="Histidine kinase" evidence="12">
    <location>
        <begin position="246"/>
        <end position="463"/>
    </location>
</feature>
<dbReference type="InterPro" id="IPR036097">
    <property type="entry name" value="HisK_dim/P_sf"/>
</dbReference>
<keyword evidence="4" id="KW-0597">Phosphoprotein</keyword>
<evidence type="ECO:0000256" key="11">
    <source>
        <dbReference type="SAM" id="Phobius"/>
    </source>
</evidence>
<evidence type="ECO:0000256" key="4">
    <source>
        <dbReference type="ARBA" id="ARBA00022553"/>
    </source>
</evidence>
<keyword evidence="15" id="KW-1185">Reference proteome</keyword>
<dbReference type="Proteomes" id="UP000192783">
    <property type="component" value="Unassembled WGS sequence"/>
</dbReference>
<evidence type="ECO:0000256" key="7">
    <source>
        <dbReference type="ARBA" id="ARBA00022777"/>
    </source>
</evidence>
<feature type="domain" description="HAMP" evidence="13">
    <location>
        <begin position="185"/>
        <end position="238"/>
    </location>
</feature>
<evidence type="ECO:0000256" key="2">
    <source>
        <dbReference type="ARBA" id="ARBA00004370"/>
    </source>
</evidence>
<dbReference type="EC" id="2.7.13.3" evidence="3"/>
<protein>
    <recommendedName>
        <fullName evidence="3">histidine kinase</fullName>
        <ecNumber evidence="3">2.7.13.3</ecNumber>
    </recommendedName>
</protein>
<dbReference type="SMART" id="SM00304">
    <property type="entry name" value="HAMP"/>
    <property type="match status" value="1"/>
</dbReference>
<evidence type="ECO:0000313" key="14">
    <source>
        <dbReference type="EMBL" id="SMC28160.1"/>
    </source>
</evidence>
<dbReference type="Gene3D" id="1.10.287.130">
    <property type="match status" value="1"/>
</dbReference>
<dbReference type="CDD" id="cd00075">
    <property type="entry name" value="HATPase"/>
    <property type="match status" value="1"/>
</dbReference>